<dbReference type="KEGG" id="splr:C0J00_04010"/>
<accession>A0A2L0D3C7</accession>
<name>A0A2L0D3C7_9STRE</name>
<dbReference type="EMBL" id="CP025536">
    <property type="protein sequence ID" value="AUW96338.1"/>
    <property type="molecule type" value="Genomic_DNA"/>
</dbReference>
<dbReference type="PROSITE" id="PS51257">
    <property type="entry name" value="PROKAR_LIPOPROTEIN"/>
    <property type="match status" value="1"/>
</dbReference>
<organism evidence="2 3">
    <name type="scientific">Streptococcus pluranimalium</name>
    <dbReference type="NCBI Taxonomy" id="82348"/>
    <lineage>
        <taxon>Bacteria</taxon>
        <taxon>Bacillati</taxon>
        <taxon>Bacillota</taxon>
        <taxon>Bacilli</taxon>
        <taxon>Lactobacillales</taxon>
        <taxon>Streptococcaceae</taxon>
        <taxon>Streptococcus</taxon>
    </lineage>
</organism>
<keyword evidence="1" id="KW-1133">Transmembrane helix</keyword>
<dbReference type="AlphaFoldDB" id="A0A2L0D3C7"/>
<dbReference type="Proteomes" id="UP000238956">
    <property type="component" value="Chromosome"/>
</dbReference>
<reference evidence="2 3" key="2">
    <citation type="submission" date="2018-02" db="EMBL/GenBank/DDBJ databases">
        <title>Whole genome sequencing analysis of Streptococcus pluranimalium isolated from cattle infected mastitis in China.</title>
        <authorList>
            <person name="Zhang J.-R."/>
            <person name="Hu G.-Z."/>
        </authorList>
    </citation>
    <scope>NUCLEOTIDE SEQUENCE [LARGE SCALE GENOMIC DNA]</scope>
    <source>
        <strain evidence="2 3">TH11417</strain>
    </source>
</reference>
<protein>
    <recommendedName>
        <fullName evidence="4">Lipoprotein</fullName>
    </recommendedName>
</protein>
<reference evidence="2 3" key="1">
    <citation type="submission" date="2017-12" db="EMBL/GenBank/DDBJ databases">
        <authorList>
            <person name="Hurst M.R.H."/>
        </authorList>
    </citation>
    <scope>NUCLEOTIDE SEQUENCE [LARGE SCALE GENOMIC DNA]</scope>
    <source>
        <strain evidence="2 3">TH11417</strain>
    </source>
</reference>
<feature type="transmembrane region" description="Helical" evidence="1">
    <location>
        <begin position="15"/>
        <end position="35"/>
    </location>
</feature>
<evidence type="ECO:0000313" key="3">
    <source>
        <dbReference type="Proteomes" id="UP000238956"/>
    </source>
</evidence>
<evidence type="ECO:0000256" key="1">
    <source>
        <dbReference type="SAM" id="Phobius"/>
    </source>
</evidence>
<sequence length="174" mass="19918">MKGWKMTKKFKDRNWLIIIVICLNVGIFGGCIVVNRLNFSNSDLTVTGIHNTVIVGKTSTKELQNLYGQPAKVETKSKNATDLFDKINNYEGSINVVLEDNTDYWDTVKADHDSVILKKWNIDGYYEYKGEDLAGIKVYFFISEDKVLAYMFDGHITDEKIARKDKYLRETIGA</sequence>
<keyword evidence="3" id="KW-1185">Reference proteome</keyword>
<keyword evidence="1" id="KW-0812">Transmembrane</keyword>
<gene>
    <name evidence="2" type="ORF">C0J00_04010</name>
</gene>
<evidence type="ECO:0000313" key="2">
    <source>
        <dbReference type="EMBL" id="AUW96338.1"/>
    </source>
</evidence>
<keyword evidence="1" id="KW-0472">Membrane</keyword>
<evidence type="ECO:0008006" key="4">
    <source>
        <dbReference type="Google" id="ProtNLM"/>
    </source>
</evidence>
<proteinExistence type="predicted"/>